<dbReference type="Proteomes" id="UP000663860">
    <property type="component" value="Unassembled WGS sequence"/>
</dbReference>
<reference evidence="10" key="1">
    <citation type="submission" date="2021-02" db="EMBL/GenBank/DDBJ databases">
        <authorList>
            <person name="Nowell W R."/>
        </authorList>
    </citation>
    <scope>NUCLEOTIDE SEQUENCE</scope>
</reference>
<dbReference type="Gene3D" id="1.10.510.10">
    <property type="entry name" value="Transferase(Phosphotransferase) domain 1"/>
    <property type="match status" value="1"/>
</dbReference>
<dbReference type="InterPro" id="IPR008271">
    <property type="entry name" value="Ser/Thr_kinase_AS"/>
</dbReference>
<dbReference type="PROSITE" id="PS50208">
    <property type="entry name" value="CASPASE_P20"/>
    <property type="match status" value="1"/>
</dbReference>
<dbReference type="Proteomes" id="UP000663868">
    <property type="component" value="Unassembled WGS sequence"/>
</dbReference>
<dbReference type="AlphaFoldDB" id="A0A815BQ41"/>
<evidence type="ECO:0000259" key="8">
    <source>
        <dbReference type="PROSITE" id="PS50011"/>
    </source>
</evidence>
<dbReference type="Gene3D" id="3.40.50.1460">
    <property type="match status" value="1"/>
</dbReference>
<dbReference type="PROSITE" id="PS00108">
    <property type="entry name" value="PROTEIN_KINASE_ST"/>
    <property type="match status" value="1"/>
</dbReference>
<accession>A0A815BQ41</accession>
<feature type="region of interest" description="Disordered" evidence="7">
    <location>
        <begin position="457"/>
        <end position="486"/>
    </location>
</feature>
<dbReference type="PROSITE" id="PS50011">
    <property type="entry name" value="PROTEIN_KINASE_DOM"/>
    <property type="match status" value="1"/>
</dbReference>
<dbReference type="InterPro" id="IPR000719">
    <property type="entry name" value="Prot_kinase_dom"/>
</dbReference>
<evidence type="ECO:0008006" key="13">
    <source>
        <dbReference type="Google" id="ProtNLM"/>
    </source>
</evidence>
<dbReference type="GO" id="GO:0005737">
    <property type="term" value="C:cytoplasm"/>
    <property type="evidence" value="ECO:0007669"/>
    <property type="project" value="TreeGrafter"/>
</dbReference>
<evidence type="ECO:0000313" key="11">
    <source>
        <dbReference type="EMBL" id="CAF4017199.1"/>
    </source>
</evidence>
<comment type="similarity">
    <text evidence="5">Belongs to the protein kinase superfamily. Ser/Thr protein kinase family. GCN2 subfamily.</text>
</comment>
<dbReference type="GO" id="GO:0005634">
    <property type="term" value="C:nucleus"/>
    <property type="evidence" value="ECO:0007669"/>
    <property type="project" value="TreeGrafter"/>
</dbReference>
<evidence type="ECO:0000313" key="12">
    <source>
        <dbReference type="Proteomes" id="UP000663860"/>
    </source>
</evidence>
<name>A0A815BQ41_9BILA</name>
<organism evidence="10 12">
    <name type="scientific">Adineta steineri</name>
    <dbReference type="NCBI Taxonomy" id="433720"/>
    <lineage>
        <taxon>Eukaryota</taxon>
        <taxon>Metazoa</taxon>
        <taxon>Spiralia</taxon>
        <taxon>Gnathifera</taxon>
        <taxon>Rotifera</taxon>
        <taxon>Eurotatoria</taxon>
        <taxon>Bdelloidea</taxon>
        <taxon>Adinetida</taxon>
        <taxon>Adinetidae</taxon>
        <taxon>Adineta</taxon>
    </lineage>
</organism>
<dbReference type="InterPro" id="IPR011009">
    <property type="entry name" value="Kinase-like_dom_sf"/>
</dbReference>
<sequence length="639" mass="72304">MCAARSMSTTKTRNKLALVIGINNYKAENQLKNSVNDATDLAGILKTIGFDVKELFNATYDEMKVLLDTFVESIQSNDMVLFYFAGHGHQWKDQNYLIPSKDDYIEDETIKEFAFNAQEILNHITEKRPFVAILLLDCCHEYHLRHHDLKGVSQGLKDVVSRKGLKKIYNASHSTNVLIAFACAPGEISYDVSVNDQNSLFTWHLLQHIAQPNQDIAMILRNVAQGVQNETMNKMIPQVPWINCSLNDLDIFLYSICDSEPQNIERLSTMVHNQLALDNKFHLGGSLLEEALTTATENTAAFEIHDTFESRYETDYQTIKILGKGGFGYVFEAINKLDGRRLAVKRVSFQSERGGEKALKEVRALVRLDHPYIIPYYHTWIEIPPVGWQRREDETYDCREFSKEATYTISDSKIANLDASSTNTTVSQAAIGEQDHSDEESDDGICFLQSYEKNTVESTHTSSPSDSSAGVSEAASSYEQPNKQDKSIVPTKTSYLYYSMKLCEGEPLEQRLNPYKLIKEQACNIVHQITEGIAYIHQEKLIHGDIKPANIFFAAGNLIKIGDFGLAVEMLENNQMVITSRQNPGTHSYMAPELRKKEEEIQYDEKVDIYAMGIVFLEVLAPFKTGSERVMVSLKAMIK</sequence>
<dbReference type="GO" id="GO:0004694">
    <property type="term" value="F:eukaryotic translation initiation factor 2alpha kinase activity"/>
    <property type="evidence" value="ECO:0007669"/>
    <property type="project" value="TreeGrafter"/>
</dbReference>
<evidence type="ECO:0000256" key="6">
    <source>
        <dbReference type="PROSITE-ProRule" id="PRU10141"/>
    </source>
</evidence>
<gene>
    <name evidence="10" type="ORF">IZO911_LOCUS32565</name>
    <name evidence="11" type="ORF">KXQ929_LOCUS29451</name>
</gene>
<proteinExistence type="inferred from homology"/>
<evidence type="ECO:0000256" key="2">
    <source>
        <dbReference type="ARBA" id="ARBA00022741"/>
    </source>
</evidence>
<dbReference type="GO" id="GO:0006508">
    <property type="term" value="P:proteolysis"/>
    <property type="evidence" value="ECO:0007669"/>
    <property type="project" value="InterPro"/>
</dbReference>
<dbReference type="PANTHER" id="PTHR11042">
    <property type="entry name" value="EUKARYOTIC TRANSLATION INITIATION FACTOR 2-ALPHA KINASE EIF2-ALPHA KINASE -RELATED"/>
    <property type="match status" value="1"/>
</dbReference>
<dbReference type="InterPro" id="IPR050339">
    <property type="entry name" value="CC_SR_Kinase"/>
</dbReference>
<dbReference type="InterPro" id="IPR029030">
    <property type="entry name" value="Caspase-like_dom_sf"/>
</dbReference>
<dbReference type="SMART" id="SM00220">
    <property type="entry name" value="S_TKc"/>
    <property type="match status" value="1"/>
</dbReference>
<dbReference type="EMBL" id="CAJOBB010003051">
    <property type="protein sequence ID" value="CAF4017199.1"/>
    <property type="molecule type" value="Genomic_DNA"/>
</dbReference>
<comment type="caution">
    <text evidence="10">The sequence shown here is derived from an EMBL/GenBank/DDBJ whole genome shotgun (WGS) entry which is preliminary data.</text>
</comment>
<dbReference type="GO" id="GO:0004197">
    <property type="term" value="F:cysteine-type endopeptidase activity"/>
    <property type="evidence" value="ECO:0007669"/>
    <property type="project" value="InterPro"/>
</dbReference>
<dbReference type="Pfam" id="PF00069">
    <property type="entry name" value="Pkinase"/>
    <property type="match status" value="2"/>
</dbReference>
<dbReference type="PANTHER" id="PTHR11042:SF91">
    <property type="entry name" value="EUKARYOTIC TRANSLATION INITIATION FACTOR 2-ALPHA KINASE"/>
    <property type="match status" value="1"/>
</dbReference>
<evidence type="ECO:0000256" key="4">
    <source>
        <dbReference type="ARBA" id="ARBA00022840"/>
    </source>
</evidence>
<feature type="compositionally biased region" description="Low complexity" evidence="7">
    <location>
        <begin position="458"/>
        <end position="468"/>
    </location>
</feature>
<evidence type="ECO:0000313" key="10">
    <source>
        <dbReference type="EMBL" id="CAF1273603.1"/>
    </source>
</evidence>
<dbReference type="InterPro" id="IPR001309">
    <property type="entry name" value="Pept_C14_p20"/>
</dbReference>
<feature type="domain" description="Protein kinase" evidence="8">
    <location>
        <begin position="316"/>
        <end position="639"/>
    </location>
</feature>
<dbReference type="EMBL" id="CAJNOE010000568">
    <property type="protein sequence ID" value="CAF1273603.1"/>
    <property type="molecule type" value="Genomic_DNA"/>
</dbReference>
<dbReference type="Gene3D" id="3.30.200.20">
    <property type="entry name" value="Phosphorylase Kinase, domain 1"/>
    <property type="match status" value="1"/>
</dbReference>
<feature type="binding site" evidence="6">
    <location>
        <position position="345"/>
    </location>
    <ligand>
        <name>ATP</name>
        <dbReference type="ChEBI" id="CHEBI:30616"/>
    </ligand>
</feature>
<keyword evidence="1" id="KW-0808">Transferase</keyword>
<protein>
    <recommendedName>
        <fullName evidence="13">Protein kinase domain-containing protein</fullName>
    </recommendedName>
</protein>
<evidence type="ECO:0000256" key="1">
    <source>
        <dbReference type="ARBA" id="ARBA00022679"/>
    </source>
</evidence>
<evidence type="ECO:0000256" key="3">
    <source>
        <dbReference type="ARBA" id="ARBA00022777"/>
    </source>
</evidence>
<dbReference type="PROSITE" id="PS00107">
    <property type="entry name" value="PROTEIN_KINASE_ATP"/>
    <property type="match status" value="1"/>
</dbReference>
<dbReference type="InterPro" id="IPR011600">
    <property type="entry name" value="Pept_C14_caspase"/>
</dbReference>
<evidence type="ECO:0000256" key="7">
    <source>
        <dbReference type="SAM" id="MobiDB-lite"/>
    </source>
</evidence>
<dbReference type="InterPro" id="IPR017441">
    <property type="entry name" value="Protein_kinase_ATP_BS"/>
</dbReference>
<dbReference type="SUPFAM" id="SSF56112">
    <property type="entry name" value="Protein kinase-like (PK-like)"/>
    <property type="match status" value="1"/>
</dbReference>
<dbReference type="SUPFAM" id="SSF52129">
    <property type="entry name" value="Caspase-like"/>
    <property type="match status" value="1"/>
</dbReference>
<keyword evidence="3" id="KW-0418">Kinase</keyword>
<keyword evidence="2 6" id="KW-0547">Nucleotide-binding</keyword>
<feature type="domain" description="Caspase family p20" evidence="9">
    <location>
        <begin position="13"/>
        <end position="90"/>
    </location>
</feature>
<evidence type="ECO:0000259" key="9">
    <source>
        <dbReference type="PROSITE" id="PS50208"/>
    </source>
</evidence>
<dbReference type="GO" id="GO:0005524">
    <property type="term" value="F:ATP binding"/>
    <property type="evidence" value="ECO:0007669"/>
    <property type="project" value="UniProtKB-UniRule"/>
</dbReference>
<dbReference type="Pfam" id="PF00656">
    <property type="entry name" value="Peptidase_C14"/>
    <property type="match status" value="1"/>
</dbReference>
<keyword evidence="4 6" id="KW-0067">ATP-binding</keyword>
<evidence type="ECO:0000256" key="5">
    <source>
        <dbReference type="ARBA" id="ARBA00037982"/>
    </source>
</evidence>